<proteinExistence type="predicted"/>
<dbReference type="PANTHER" id="PTHR30287">
    <property type="entry name" value="MEMBRANE COMPONENT OF PREDICTED ABC SUPERFAMILY METABOLITE UPTAKE TRANSPORTER"/>
    <property type="match status" value="1"/>
</dbReference>
<dbReference type="InterPro" id="IPR003838">
    <property type="entry name" value="ABC3_permease_C"/>
</dbReference>
<dbReference type="KEGG" id="bpro:PMF13cell1_03158"/>
<evidence type="ECO:0000313" key="9">
    <source>
        <dbReference type="Proteomes" id="UP000289794"/>
    </source>
</evidence>
<dbReference type="GO" id="GO:0005886">
    <property type="term" value="C:plasma membrane"/>
    <property type="evidence" value="ECO:0007669"/>
    <property type="project" value="UniProtKB-SubCell"/>
</dbReference>
<dbReference type="Proteomes" id="UP000289794">
    <property type="component" value="Chromosome"/>
</dbReference>
<evidence type="ECO:0000256" key="3">
    <source>
        <dbReference type="ARBA" id="ARBA00022692"/>
    </source>
</evidence>
<accession>A0A4P6M0J8</accession>
<keyword evidence="3 6" id="KW-0812">Transmembrane</keyword>
<name>A0A4P6M0J8_9FIRM</name>
<protein>
    <recommendedName>
        <fullName evidence="7">ABC3 transporter permease C-terminal domain-containing protein</fullName>
    </recommendedName>
</protein>
<feature type="transmembrane region" description="Helical" evidence="6">
    <location>
        <begin position="255"/>
        <end position="276"/>
    </location>
</feature>
<evidence type="ECO:0000256" key="2">
    <source>
        <dbReference type="ARBA" id="ARBA00022475"/>
    </source>
</evidence>
<evidence type="ECO:0000256" key="5">
    <source>
        <dbReference type="ARBA" id="ARBA00023136"/>
    </source>
</evidence>
<dbReference type="InterPro" id="IPR038766">
    <property type="entry name" value="Membrane_comp_ABC_pdt"/>
</dbReference>
<feature type="transmembrane region" description="Helical" evidence="6">
    <location>
        <begin position="347"/>
        <end position="367"/>
    </location>
</feature>
<dbReference type="AlphaFoldDB" id="A0A4P6M0J8"/>
<keyword evidence="2" id="KW-1003">Cell membrane</keyword>
<evidence type="ECO:0000313" key="8">
    <source>
        <dbReference type="EMBL" id="QBE97595.1"/>
    </source>
</evidence>
<feature type="transmembrane region" description="Helical" evidence="6">
    <location>
        <begin position="621"/>
        <end position="649"/>
    </location>
</feature>
<dbReference type="PANTHER" id="PTHR30287:SF1">
    <property type="entry name" value="INNER MEMBRANE PROTEIN"/>
    <property type="match status" value="1"/>
</dbReference>
<feature type="transmembrane region" description="Helical" evidence="6">
    <location>
        <begin position="717"/>
        <end position="735"/>
    </location>
</feature>
<feature type="transmembrane region" description="Helical" evidence="6">
    <location>
        <begin position="417"/>
        <end position="437"/>
    </location>
</feature>
<gene>
    <name evidence="8" type="ORF">PMF13cell1_03158</name>
</gene>
<dbReference type="Pfam" id="PF02687">
    <property type="entry name" value="FtsX"/>
    <property type="match status" value="2"/>
</dbReference>
<feature type="transmembrane region" description="Helical" evidence="6">
    <location>
        <begin position="17"/>
        <end position="36"/>
    </location>
</feature>
<comment type="subcellular location">
    <subcellularLocation>
        <location evidence="1">Cell membrane</location>
        <topology evidence="1">Multi-pass membrane protein</topology>
    </subcellularLocation>
</comment>
<evidence type="ECO:0000256" key="4">
    <source>
        <dbReference type="ARBA" id="ARBA00022989"/>
    </source>
</evidence>
<dbReference type="EMBL" id="CP035945">
    <property type="protein sequence ID" value="QBE97595.1"/>
    <property type="molecule type" value="Genomic_DNA"/>
</dbReference>
<keyword evidence="5 6" id="KW-0472">Membrane</keyword>
<dbReference type="RefSeq" id="WP_130181308.1">
    <property type="nucleotide sequence ID" value="NZ_CP035945.1"/>
</dbReference>
<feature type="transmembrane region" description="Helical" evidence="6">
    <location>
        <begin position="676"/>
        <end position="697"/>
    </location>
</feature>
<keyword evidence="4 6" id="KW-1133">Transmembrane helix</keyword>
<feature type="transmembrane region" description="Helical" evidence="6">
    <location>
        <begin position="297"/>
        <end position="327"/>
    </location>
</feature>
<sequence length="752" mass="84156">MVILVRKMLRDIRKNKVQFAAVFLMMFFGCFLYSGITGEWGGLKKHFEDYIRSQNLADVWAYDTAFTKEELEKLEQDSRVTEAEGRMAVPMGIQGQEDASLDCIFAKDNRISKLYIREGIPFDSSKKGIWLDASFAEENNLKVGDRLTLTYQGLEITGEIAGLADSPEYIYGVRDGSMMPEHRLYGFAWISPRLLPSEELYSVNQAAVKTKEKQSTKLLREILENPDLTVLEAEKHPTVSMVQDEIKQHKTIGSAFSSAFLMIAVMIVMTTMHRMLRNQRTQIGILKAFGFGRLKLLIHYLSHSGTICFCGALAGCVLGCRVMPGIIYPFMKEIYVLPEWGGYLPPVYLLLPVICVLFCITVSLVICRKYLKGNASECLYREESGRRTVSLPEICRHLPFSSRWNLRDVERNRLRSFMTLCGILGCTALLFCAFALFDTFQNLSEWTFTKQQGYECKITNLPDTEGQRLLLSRTEGEYLMETSAVIKDGKKEKEVSLTVPESTKYIKLAGSLDDFVGIGDGIALSKKTADSMGLKTGDTVTWKQSGEKEWRDSKVEAVIRTPLSQGITIMKSSFEKEQGVFVPTGIIGKEPVRGFAGYEKECSITHQSDLTKGIDAMMEGMIMMIALLVLGAVILGGVMLYNLGVLSYLERGREFATMKVLGFADMKIRSVMVEQNVWLSAAGILLGLPAGYGLLIYMLSTIPESMDVPIFIKGMSWIFSAAGTLALSWLISLAVSRKIPHINMVEALKAKE</sequence>
<evidence type="ECO:0000256" key="1">
    <source>
        <dbReference type="ARBA" id="ARBA00004651"/>
    </source>
</evidence>
<feature type="domain" description="ABC3 transporter permease C-terminal" evidence="7">
    <location>
        <begin position="628"/>
        <end position="743"/>
    </location>
</feature>
<reference evidence="8 9" key="1">
    <citation type="submission" date="2019-01" db="EMBL/GenBank/DDBJ databases">
        <title>PMF-metabolizing Aryl O-demethylase.</title>
        <authorList>
            <person name="Kim M."/>
        </authorList>
    </citation>
    <scope>NUCLEOTIDE SEQUENCE [LARGE SCALE GENOMIC DNA]</scope>
    <source>
        <strain evidence="8 9">PMF1</strain>
    </source>
</reference>
<feature type="domain" description="ABC3 transporter permease C-terminal" evidence="7">
    <location>
        <begin position="255"/>
        <end position="372"/>
    </location>
</feature>
<evidence type="ECO:0000256" key="6">
    <source>
        <dbReference type="SAM" id="Phobius"/>
    </source>
</evidence>
<dbReference type="PROSITE" id="PS51257">
    <property type="entry name" value="PROKAR_LIPOPROTEIN"/>
    <property type="match status" value="1"/>
</dbReference>
<evidence type="ECO:0000259" key="7">
    <source>
        <dbReference type="Pfam" id="PF02687"/>
    </source>
</evidence>
<organism evidence="8 9">
    <name type="scientific">Blautia producta</name>
    <dbReference type="NCBI Taxonomy" id="33035"/>
    <lineage>
        <taxon>Bacteria</taxon>
        <taxon>Bacillati</taxon>
        <taxon>Bacillota</taxon>
        <taxon>Clostridia</taxon>
        <taxon>Lachnospirales</taxon>
        <taxon>Lachnospiraceae</taxon>
        <taxon>Blautia</taxon>
    </lineage>
</organism>